<sequence length="90" mass="9902">MLLADFKAATSGMPTNRLLAVRLDGQVQPVRLLGRDGDLLVMTTDVAYQAELAEVIMQTPDSLQIVVRDDDFTLHPVYGYRIVDDALVLG</sequence>
<organism evidence="2 4">
    <name type="scientific">Weissella cibaria</name>
    <dbReference type="NCBI Taxonomy" id="137591"/>
    <lineage>
        <taxon>Bacteria</taxon>
        <taxon>Bacillati</taxon>
        <taxon>Bacillota</taxon>
        <taxon>Bacilli</taxon>
        <taxon>Lactobacillales</taxon>
        <taxon>Lactobacillaceae</taxon>
        <taxon>Weissella</taxon>
    </lineage>
</organism>
<evidence type="ECO:0000313" key="1">
    <source>
        <dbReference type="EMBL" id="KIU19552.1"/>
    </source>
</evidence>
<dbReference type="PATRIC" id="fig|137591.24.peg.690"/>
<dbReference type="Proteomes" id="UP000032287">
    <property type="component" value="Unassembled WGS sequence"/>
</dbReference>
<name>A0A0D1JV61_9LACO</name>
<comment type="caution">
    <text evidence="2">The sequence shown here is derived from an EMBL/GenBank/DDBJ whole genome shotgun (WGS) entry which is preliminary data.</text>
</comment>
<accession>A0A0D1JV61</accession>
<protein>
    <submittedName>
        <fullName evidence="2">Uncharacterized protein</fullName>
    </submittedName>
</protein>
<dbReference type="STRING" id="137591.AO080_09010"/>
<keyword evidence="3" id="KW-1185">Reference proteome</keyword>
<reference evidence="3 4" key="1">
    <citation type="journal article" date="2015" name="Microbiology (Mosc.)">
        <title>Genomics of the Weissella cibaria species with an examination of its metabolic traits.</title>
        <authorList>
            <person name="Lynch K.M."/>
            <person name="Lucid A."/>
            <person name="Arendt E.K."/>
            <person name="Sleator R.D."/>
            <person name="Lucey B."/>
            <person name="Coffey A."/>
        </authorList>
    </citation>
    <scope>NUCLEOTIDE SEQUENCE [LARGE SCALE GENOMIC DNA]</scope>
    <source>
        <strain evidence="2 4">AB3b</strain>
        <strain evidence="1 3">MG1</strain>
    </source>
</reference>
<dbReference type="Proteomes" id="UP000032289">
    <property type="component" value="Unassembled WGS sequence"/>
</dbReference>
<proteinExistence type="predicted"/>
<evidence type="ECO:0000313" key="3">
    <source>
        <dbReference type="Proteomes" id="UP000032287"/>
    </source>
</evidence>
<gene>
    <name evidence="2" type="ORF">ab3b_00711</name>
    <name evidence="1" type="ORF">QX99_01568</name>
</gene>
<dbReference type="RefSeq" id="WP_043707424.1">
    <property type="nucleotide sequence ID" value="NZ_JALOCT010000001.1"/>
</dbReference>
<dbReference type="AlphaFoldDB" id="A0A0D1JV61"/>
<dbReference type="EMBL" id="JWHU01000034">
    <property type="protein sequence ID" value="KIU19552.1"/>
    <property type="molecule type" value="Genomic_DNA"/>
</dbReference>
<dbReference type="EMBL" id="JWHT01000015">
    <property type="protein sequence ID" value="KIU25098.1"/>
    <property type="molecule type" value="Genomic_DNA"/>
</dbReference>
<evidence type="ECO:0000313" key="2">
    <source>
        <dbReference type="EMBL" id="KIU25098.1"/>
    </source>
</evidence>
<evidence type="ECO:0000313" key="4">
    <source>
        <dbReference type="Proteomes" id="UP000032289"/>
    </source>
</evidence>